<accession>A0A1N7SG70</accession>
<organism evidence="1 2">
    <name type="scientific">Paraburkholderia ribeironis</name>
    <dbReference type="NCBI Taxonomy" id="1247936"/>
    <lineage>
        <taxon>Bacteria</taxon>
        <taxon>Pseudomonadati</taxon>
        <taxon>Pseudomonadota</taxon>
        <taxon>Betaproteobacteria</taxon>
        <taxon>Burkholderiales</taxon>
        <taxon>Burkholderiaceae</taxon>
        <taxon>Paraburkholderia</taxon>
    </lineage>
</organism>
<sequence length="65" mass="7017">MLRGSGDLWRGGAISMGDREPSLFVKECQASGLLVRAAVDCARIRSLVSVGRVDSRKRSSNTYCA</sequence>
<gene>
    <name evidence="1" type="ORF">BN2475_640043</name>
</gene>
<dbReference type="EMBL" id="CYGX02000064">
    <property type="protein sequence ID" value="SIT46322.1"/>
    <property type="molecule type" value="Genomic_DNA"/>
</dbReference>
<dbReference type="AlphaFoldDB" id="A0A1N7SG70"/>
<evidence type="ECO:0000313" key="2">
    <source>
        <dbReference type="Proteomes" id="UP000187012"/>
    </source>
</evidence>
<evidence type="ECO:0000313" key="1">
    <source>
        <dbReference type="EMBL" id="SIT46322.1"/>
    </source>
</evidence>
<keyword evidence="2" id="KW-1185">Reference proteome</keyword>
<name>A0A1N7SG70_9BURK</name>
<reference evidence="1 2" key="1">
    <citation type="submission" date="2016-12" db="EMBL/GenBank/DDBJ databases">
        <authorList>
            <person name="Song W.-J."/>
            <person name="Kurnit D.M."/>
        </authorList>
    </citation>
    <scope>NUCLEOTIDE SEQUENCE [LARGE SCALE GENOMIC DNA]</scope>
    <source>
        <strain evidence="1 2">STM7296</strain>
    </source>
</reference>
<proteinExistence type="predicted"/>
<protein>
    <submittedName>
        <fullName evidence="1">Uncharacterized protein</fullName>
    </submittedName>
</protein>
<dbReference type="Proteomes" id="UP000187012">
    <property type="component" value="Unassembled WGS sequence"/>
</dbReference>